<dbReference type="FunFam" id="1.20.1250.20:FF:000011">
    <property type="entry name" value="MFS multidrug transporter, putative"/>
    <property type="match status" value="1"/>
</dbReference>
<feature type="transmembrane region" description="Helical" evidence="5">
    <location>
        <begin position="493"/>
        <end position="515"/>
    </location>
</feature>
<dbReference type="CDD" id="cd17323">
    <property type="entry name" value="MFS_Tpo1_MDR_like"/>
    <property type="match status" value="1"/>
</dbReference>
<feature type="transmembrane region" description="Helical" evidence="5">
    <location>
        <begin position="535"/>
        <end position="554"/>
    </location>
</feature>
<keyword evidence="2 5" id="KW-0812">Transmembrane</keyword>
<evidence type="ECO:0000256" key="5">
    <source>
        <dbReference type="SAM" id="Phobius"/>
    </source>
</evidence>
<dbReference type="GO" id="GO:0005886">
    <property type="term" value="C:plasma membrane"/>
    <property type="evidence" value="ECO:0007669"/>
    <property type="project" value="TreeGrafter"/>
</dbReference>
<feature type="transmembrane region" description="Helical" evidence="5">
    <location>
        <begin position="210"/>
        <end position="229"/>
    </location>
</feature>
<keyword evidence="3 5" id="KW-1133">Transmembrane helix</keyword>
<evidence type="ECO:0000256" key="4">
    <source>
        <dbReference type="ARBA" id="ARBA00023136"/>
    </source>
</evidence>
<accession>A0A9P8AHX7</accession>
<evidence type="ECO:0000313" key="8">
    <source>
        <dbReference type="Proteomes" id="UP000790833"/>
    </source>
</evidence>
<dbReference type="AlphaFoldDB" id="A0A9P8AHX7"/>
<dbReference type="OrthoDB" id="3357846at2759"/>
<feature type="transmembrane region" description="Helical" evidence="5">
    <location>
        <begin position="433"/>
        <end position="455"/>
    </location>
</feature>
<evidence type="ECO:0000256" key="2">
    <source>
        <dbReference type="ARBA" id="ARBA00022692"/>
    </source>
</evidence>
<feature type="transmembrane region" description="Helical" evidence="5">
    <location>
        <begin position="241"/>
        <end position="265"/>
    </location>
</feature>
<keyword evidence="8" id="KW-1185">Reference proteome</keyword>
<feature type="transmembrane region" description="Helical" evidence="5">
    <location>
        <begin position="187"/>
        <end position="204"/>
    </location>
</feature>
<evidence type="ECO:0000313" key="7">
    <source>
        <dbReference type="EMBL" id="KAG7193827.1"/>
    </source>
</evidence>
<reference evidence="7" key="1">
    <citation type="submission" date="2021-03" db="EMBL/GenBank/DDBJ databases">
        <authorList>
            <person name="Palmer J.M."/>
        </authorList>
    </citation>
    <scope>NUCLEOTIDE SEQUENCE</scope>
    <source>
        <strain evidence="7">ARV_011</strain>
    </source>
</reference>
<sequence>MGFNEDENELLPRMYRFVRDSFFGNGVYLMSGRKLFRQPEELESYVVDEKYLGGGQEANPIVTENAKEGGDEELLSAKKEGLETAEDDSSSDTDDLIIVDWDGENDPENPQNWPTYQKAIFATLVGFLTFSVYVASAIYTPGLEDIMIEFNVSETVAIVPLTMFVVGYGIGPMFLSPITENAAVGRNYVYISTLFIFFILQIPTALSKNIASLSVLRLISGFFASPALATGGASMADVIRFPYIPVGLCAWALGAVCGPSFGPLIGGVLTVKRDWRWTFWFMAMLSGSALVILTFFLPESYGKTLLYRKAKRLRNLTGNTKITSEGELEIKSMNRHQLIIDILWRPFEITLIEPVVMLINVYIALVYSVMYLWFEGFPIVFAQTYGFPLVTLGASYISLVIGILLGGLIYMVYVYQKFTLKVLKGEGFVPEVFIPMSIFGSILLPTGIFIFGWTAAKDLHWIGPMIGAGIFGAGALIIFQTLFNYLSSSFYRYLASTFASNALFRSVIAGCFPLFGRPLFDNLKTDRFPVGWGSSILGFISMAMIAIPVFFYIYGPQLRARSRYAN</sequence>
<dbReference type="GO" id="GO:1990961">
    <property type="term" value="P:xenobiotic detoxification by transmembrane export across the plasma membrane"/>
    <property type="evidence" value="ECO:0007669"/>
    <property type="project" value="TreeGrafter"/>
</dbReference>
<dbReference type="Proteomes" id="UP000790833">
    <property type="component" value="Unassembled WGS sequence"/>
</dbReference>
<feature type="transmembrane region" description="Helical" evidence="5">
    <location>
        <begin position="155"/>
        <end position="175"/>
    </location>
</feature>
<feature type="transmembrane region" description="Helical" evidence="5">
    <location>
        <begin position="394"/>
        <end position="413"/>
    </location>
</feature>
<gene>
    <name evidence="7" type="ORF">KQ657_000522</name>
</gene>
<proteinExistence type="predicted"/>
<dbReference type="RefSeq" id="XP_043049375.1">
    <property type="nucleotide sequence ID" value="XM_043191363.1"/>
</dbReference>
<evidence type="ECO:0000259" key="6">
    <source>
        <dbReference type="PROSITE" id="PS50850"/>
    </source>
</evidence>
<evidence type="ECO:0000256" key="3">
    <source>
        <dbReference type="ARBA" id="ARBA00022989"/>
    </source>
</evidence>
<feature type="transmembrane region" description="Helical" evidence="5">
    <location>
        <begin position="461"/>
        <end position="486"/>
    </location>
</feature>
<dbReference type="GO" id="GO:0015244">
    <property type="term" value="F:fluconazole transmembrane transporter activity"/>
    <property type="evidence" value="ECO:0007669"/>
    <property type="project" value="TreeGrafter"/>
</dbReference>
<dbReference type="Pfam" id="PF07690">
    <property type="entry name" value="MFS_1"/>
    <property type="match status" value="1"/>
</dbReference>
<dbReference type="PROSITE" id="PS50850">
    <property type="entry name" value="MFS"/>
    <property type="match status" value="1"/>
</dbReference>
<dbReference type="InterPro" id="IPR036259">
    <property type="entry name" value="MFS_trans_sf"/>
</dbReference>
<dbReference type="PANTHER" id="PTHR23502:SF23">
    <property type="entry name" value="FLUCONAZOLE RESISTANCE PROTEIN 1"/>
    <property type="match status" value="1"/>
</dbReference>
<comment type="subcellular location">
    <subcellularLocation>
        <location evidence="1">Membrane</location>
        <topology evidence="1">Multi-pass membrane protein</topology>
    </subcellularLocation>
</comment>
<name>A0A9P8AHX7_9ASCO</name>
<feature type="transmembrane region" description="Helical" evidence="5">
    <location>
        <begin position="355"/>
        <end position="374"/>
    </location>
</feature>
<dbReference type="SUPFAM" id="SSF103473">
    <property type="entry name" value="MFS general substrate transporter"/>
    <property type="match status" value="1"/>
</dbReference>
<organism evidence="7 8">
    <name type="scientific">Scheffersomyces spartinae</name>
    <dbReference type="NCBI Taxonomy" id="45513"/>
    <lineage>
        <taxon>Eukaryota</taxon>
        <taxon>Fungi</taxon>
        <taxon>Dikarya</taxon>
        <taxon>Ascomycota</taxon>
        <taxon>Saccharomycotina</taxon>
        <taxon>Pichiomycetes</taxon>
        <taxon>Debaryomycetaceae</taxon>
        <taxon>Scheffersomyces</taxon>
    </lineage>
</organism>
<dbReference type="EMBL" id="JAHMUF010000010">
    <property type="protein sequence ID" value="KAG7193827.1"/>
    <property type="molecule type" value="Genomic_DNA"/>
</dbReference>
<feature type="transmembrane region" description="Helical" evidence="5">
    <location>
        <begin position="277"/>
        <end position="298"/>
    </location>
</feature>
<dbReference type="InterPro" id="IPR020846">
    <property type="entry name" value="MFS_dom"/>
</dbReference>
<protein>
    <recommendedName>
        <fullName evidence="6">Major facilitator superfamily (MFS) profile domain-containing protein</fullName>
    </recommendedName>
</protein>
<dbReference type="Gene3D" id="1.20.1250.20">
    <property type="entry name" value="MFS general substrate transporter like domains"/>
    <property type="match status" value="1"/>
</dbReference>
<feature type="transmembrane region" description="Helical" evidence="5">
    <location>
        <begin position="119"/>
        <end position="140"/>
    </location>
</feature>
<dbReference type="GeneID" id="66113896"/>
<feature type="domain" description="Major facilitator superfamily (MFS) profile" evidence="6">
    <location>
        <begin position="119"/>
        <end position="559"/>
    </location>
</feature>
<evidence type="ECO:0000256" key="1">
    <source>
        <dbReference type="ARBA" id="ARBA00004141"/>
    </source>
</evidence>
<comment type="caution">
    <text evidence="7">The sequence shown here is derived from an EMBL/GenBank/DDBJ whole genome shotgun (WGS) entry which is preliminary data.</text>
</comment>
<dbReference type="PANTHER" id="PTHR23502">
    <property type="entry name" value="MAJOR FACILITATOR SUPERFAMILY"/>
    <property type="match status" value="1"/>
</dbReference>
<keyword evidence="4 5" id="KW-0472">Membrane</keyword>
<dbReference type="InterPro" id="IPR011701">
    <property type="entry name" value="MFS"/>
</dbReference>